<keyword evidence="2" id="KW-0560">Oxidoreductase</keyword>
<dbReference type="PANTHER" id="PTHR43008">
    <property type="entry name" value="BENZIL REDUCTASE"/>
    <property type="match status" value="1"/>
</dbReference>
<dbReference type="PANTHER" id="PTHR43008:SF8">
    <property type="entry name" value="BENZIL REDUCTASE ((S)-BENZOIN FORMING) IRC24"/>
    <property type="match status" value="1"/>
</dbReference>
<dbReference type="Pfam" id="PF00106">
    <property type="entry name" value="adh_short"/>
    <property type="match status" value="1"/>
</dbReference>
<evidence type="ECO:0000313" key="4">
    <source>
        <dbReference type="Proteomes" id="UP000237481"/>
    </source>
</evidence>
<sequence>MPSVGPKSLLLITGANTGLGFEIAKALFARPDPYHILIGYRGDVSRASDAISKLKQISPSSSSTAEPLSIDISSDESIAAAFEEVQERFGYIDALINNAGADFDTAITSGRLTKREGWNQSWDVNVAGTHIFTETFAPLLLASKSHKPRLIFITSGLSSISENASGASPRYALPPAGWPKPGNPFVYLAYRSSKSGLNMIATEWARVLRNDGVKVFNVSPGFLHTGLGTDRPTGNAKDTKAMGAVDPAIGAGFCADVVEGKRDEQAWLPNVMRRNTVQPW</sequence>
<name>A0A2S4KUB0_9HYPO</name>
<dbReference type="Gene3D" id="3.40.50.720">
    <property type="entry name" value="NAD(P)-binding Rossmann-like Domain"/>
    <property type="match status" value="1"/>
</dbReference>
<comment type="similarity">
    <text evidence="1">Belongs to the short-chain dehydrogenases/reductases (SDR) family.</text>
</comment>
<dbReference type="AlphaFoldDB" id="A0A2S4KUB0"/>
<comment type="caution">
    <text evidence="3">The sequence shown here is derived from an EMBL/GenBank/DDBJ whole genome shotgun (WGS) entry which is preliminary data.</text>
</comment>
<protein>
    <submittedName>
        <fullName evidence="3">Oxidoreductase</fullName>
    </submittedName>
</protein>
<proteinExistence type="inferred from homology"/>
<organism evidence="3 4">
    <name type="scientific">Tolypocladium paradoxum</name>
    <dbReference type="NCBI Taxonomy" id="94208"/>
    <lineage>
        <taxon>Eukaryota</taxon>
        <taxon>Fungi</taxon>
        <taxon>Dikarya</taxon>
        <taxon>Ascomycota</taxon>
        <taxon>Pezizomycotina</taxon>
        <taxon>Sordariomycetes</taxon>
        <taxon>Hypocreomycetidae</taxon>
        <taxon>Hypocreales</taxon>
        <taxon>Ophiocordycipitaceae</taxon>
        <taxon>Tolypocladium</taxon>
    </lineage>
</organism>
<dbReference type="Proteomes" id="UP000237481">
    <property type="component" value="Unassembled WGS sequence"/>
</dbReference>
<dbReference type="InterPro" id="IPR036291">
    <property type="entry name" value="NAD(P)-bd_dom_sf"/>
</dbReference>
<dbReference type="GO" id="GO:0016616">
    <property type="term" value="F:oxidoreductase activity, acting on the CH-OH group of donors, NAD or NADP as acceptor"/>
    <property type="evidence" value="ECO:0007669"/>
    <property type="project" value="UniProtKB-ARBA"/>
</dbReference>
<dbReference type="EMBL" id="PKSG01000656">
    <property type="protein sequence ID" value="POR33750.1"/>
    <property type="molecule type" value="Genomic_DNA"/>
</dbReference>
<gene>
    <name evidence="3" type="ORF">TPAR_06062</name>
</gene>
<evidence type="ECO:0000313" key="3">
    <source>
        <dbReference type="EMBL" id="POR33750.1"/>
    </source>
</evidence>
<dbReference type="SUPFAM" id="SSF51735">
    <property type="entry name" value="NAD(P)-binding Rossmann-fold domains"/>
    <property type="match status" value="1"/>
</dbReference>
<evidence type="ECO:0000256" key="2">
    <source>
        <dbReference type="ARBA" id="ARBA00023002"/>
    </source>
</evidence>
<dbReference type="OrthoDB" id="1933717at2759"/>
<accession>A0A2S4KUB0</accession>
<keyword evidence="4" id="KW-1185">Reference proteome</keyword>
<evidence type="ECO:0000256" key="1">
    <source>
        <dbReference type="ARBA" id="ARBA00006484"/>
    </source>
</evidence>
<dbReference type="GO" id="GO:0050664">
    <property type="term" value="F:oxidoreductase activity, acting on NAD(P)H, oxygen as acceptor"/>
    <property type="evidence" value="ECO:0007669"/>
    <property type="project" value="TreeGrafter"/>
</dbReference>
<dbReference type="PRINTS" id="PR00081">
    <property type="entry name" value="GDHRDH"/>
</dbReference>
<reference evidence="3 4" key="1">
    <citation type="submission" date="2018-01" db="EMBL/GenBank/DDBJ databases">
        <title>Harnessing the power of phylogenomics to disentangle the directionality and signatures of interkingdom host jumping in the parasitic fungal genus Tolypocladium.</title>
        <authorList>
            <person name="Quandt C.A."/>
            <person name="Patterson W."/>
            <person name="Spatafora J.W."/>
        </authorList>
    </citation>
    <scope>NUCLEOTIDE SEQUENCE [LARGE SCALE GENOMIC DNA]</scope>
    <source>
        <strain evidence="3 4">NRBC 100945</strain>
    </source>
</reference>
<dbReference type="InterPro" id="IPR002347">
    <property type="entry name" value="SDR_fam"/>
</dbReference>